<proteinExistence type="predicted"/>
<sequence length="74" mass="8716">MRSLRTKWRIVKTRFDTDANSVYFEELNATWSKSQQINMPVVQGDIAHDEARTWTSDRRQRGRVPPVRRGVVDV</sequence>
<accession>A0A4C1U4Y7</accession>
<name>A0A4C1U4Y7_EUMVA</name>
<reference evidence="2 3" key="1">
    <citation type="journal article" date="2019" name="Commun. Biol.">
        <title>The bagworm genome reveals a unique fibroin gene that provides high tensile strength.</title>
        <authorList>
            <person name="Kono N."/>
            <person name="Nakamura H."/>
            <person name="Ohtoshi R."/>
            <person name="Tomita M."/>
            <person name="Numata K."/>
            <person name="Arakawa K."/>
        </authorList>
    </citation>
    <scope>NUCLEOTIDE SEQUENCE [LARGE SCALE GENOMIC DNA]</scope>
</reference>
<evidence type="ECO:0000313" key="2">
    <source>
        <dbReference type="EMBL" id="GBP21381.1"/>
    </source>
</evidence>
<feature type="region of interest" description="Disordered" evidence="1">
    <location>
        <begin position="55"/>
        <end position="74"/>
    </location>
</feature>
<evidence type="ECO:0000256" key="1">
    <source>
        <dbReference type="SAM" id="MobiDB-lite"/>
    </source>
</evidence>
<organism evidence="2 3">
    <name type="scientific">Eumeta variegata</name>
    <name type="common">Bagworm moth</name>
    <name type="synonym">Eumeta japonica</name>
    <dbReference type="NCBI Taxonomy" id="151549"/>
    <lineage>
        <taxon>Eukaryota</taxon>
        <taxon>Metazoa</taxon>
        <taxon>Ecdysozoa</taxon>
        <taxon>Arthropoda</taxon>
        <taxon>Hexapoda</taxon>
        <taxon>Insecta</taxon>
        <taxon>Pterygota</taxon>
        <taxon>Neoptera</taxon>
        <taxon>Endopterygota</taxon>
        <taxon>Lepidoptera</taxon>
        <taxon>Glossata</taxon>
        <taxon>Ditrysia</taxon>
        <taxon>Tineoidea</taxon>
        <taxon>Psychidae</taxon>
        <taxon>Oiketicinae</taxon>
        <taxon>Eumeta</taxon>
    </lineage>
</organism>
<dbReference type="Proteomes" id="UP000299102">
    <property type="component" value="Unassembled WGS sequence"/>
</dbReference>
<comment type="caution">
    <text evidence="2">The sequence shown here is derived from an EMBL/GenBank/DDBJ whole genome shotgun (WGS) entry which is preliminary data.</text>
</comment>
<gene>
    <name evidence="2" type="ORF">EVAR_11981_1</name>
</gene>
<keyword evidence="3" id="KW-1185">Reference proteome</keyword>
<dbReference type="EMBL" id="BGZK01000128">
    <property type="protein sequence ID" value="GBP21381.1"/>
    <property type="molecule type" value="Genomic_DNA"/>
</dbReference>
<dbReference type="AlphaFoldDB" id="A0A4C1U4Y7"/>
<feature type="compositionally biased region" description="Low complexity" evidence="1">
    <location>
        <begin position="63"/>
        <end position="74"/>
    </location>
</feature>
<evidence type="ECO:0000313" key="3">
    <source>
        <dbReference type="Proteomes" id="UP000299102"/>
    </source>
</evidence>
<protein>
    <submittedName>
        <fullName evidence="2">Uncharacterized protein</fullName>
    </submittedName>
</protein>